<comment type="caution">
    <text evidence="2">The sequence shown here is derived from an EMBL/GenBank/DDBJ whole genome shotgun (WGS) entry which is preliminary data.</text>
</comment>
<feature type="chain" id="PRO_5036811719" evidence="1">
    <location>
        <begin position="31"/>
        <end position="348"/>
    </location>
</feature>
<feature type="signal peptide" evidence="1">
    <location>
        <begin position="1"/>
        <end position="30"/>
    </location>
</feature>
<reference evidence="2" key="1">
    <citation type="journal article" date="2014" name="Int. J. Syst. Evol. Microbiol.">
        <title>Complete genome sequence of Corynebacterium casei LMG S-19264T (=DSM 44701T), isolated from a smear-ripened cheese.</title>
        <authorList>
            <consortium name="US DOE Joint Genome Institute (JGI-PGF)"/>
            <person name="Walter F."/>
            <person name="Albersmeier A."/>
            <person name="Kalinowski J."/>
            <person name="Ruckert C."/>
        </authorList>
    </citation>
    <scope>NUCLEOTIDE SEQUENCE</scope>
    <source>
        <strain evidence="2">KCTC 42590</strain>
    </source>
</reference>
<proteinExistence type="predicted"/>
<reference evidence="2" key="2">
    <citation type="submission" date="2020-09" db="EMBL/GenBank/DDBJ databases">
        <authorList>
            <person name="Sun Q."/>
            <person name="Kim S."/>
        </authorList>
    </citation>
    <scope>NUCLEOTIDE SEQUENCE</scope>
    <source>
        <strain evidence="2">KCTC 42590</strain>
    </source>
</reference>
<accession>A0A919E5M9</accession>
<evidence type="ECO:0000256" key="1">
    <source>
        <dbReference type="SAM" id="SignalP"/>
    </source>
</evidence>
<dbReference type="RefSeq" id="WP_191250077.1">
    <property type="nucleotide sequence ID" value="NZ_BNCI01000001.1"/>
</dbReference>
<dbReference type="Proteomes" id="UP000630923">
    <property type="component" value="Unassembled WGS sequence"/>
</dbReference>
<evidence type="ECO:0000313" key="2">
    <source>
        <dbReference type="EMBL" id="GHF14817.1"/>
    </source>
</evidence>
<name>A0A919E5M9_9PROT</name>
<protein>
    <submittedName>
        <fullName evidence="2">Uncharacterized protein</fullName>
    </submittedName>
</protein>
<gene>
    <name evidence="2" type="ORF">GCM10017044_06160</name>
</gene>
<organism evidence="2 3">
    <name type="scientific">Kordiimonas sediminis</name>
    <dbReference type="NCBI Taxonomy" id="1735581"/>
    <lineage>
        <taxon>Bacteria</taxon>
        <taxon>Pseudomonadati</taxon>
        <taxon>Pseudomonadota</taxon>
        <taxon>Alphaproteobacteria</taxon>
        <taxon>Kordiimonadales</taxon>
        <taxon>Kordiimonadaceae</taxon>
        <taxon>Kordiimonas</taxon>
    </lineage>
</organism>
<dbReference type="Pfam" id="PF20311">
    <property type="entry name" value="DUF6607"/>
    <property type="match status" value="1"/>
</dbReference>
<dbReference type="EMBL" id="BNCI01000001">
    <property type="protein sequence ID" value="GHF14817.1"/>
    <property type="molecule type" value="Genomic_DNA"/>
</dbReference>
<keyword evidence="1" id="KW-0732">Signal</keyword>
<dbReference type="InterPro" id="IPR046715">
    <property type="entry name" value="DUF6607"/>
</dbReference>
<evidence type="ECO:0000313" key="3">
    <source>
        <dbReference type="Proteomes" id="UP000630923"/>
    </source>
</evidence>
<dbReference type="AlphaFoldDB" id="A0A919E5M9"/>
<sequence>MKTTGIRKLAVMGALALLTACGVTSGQDHAIAPSLGNNATTPPQADRDAILNMAGSYRVTFDFTETVSLQEGYELKPQKISHAREVVFVIEDRPDFISLQHILVAASREEPKQYFPIKHWRQDWQWQPDTVLSFVGGNGWETQKVSTTESMGKWSQTVYQVDDAPRYSGLGAWQHTEGRSVWESARSWRPLPRRDATTRDDYQVISAVNRHAITPTGWVHEQDNTKLVTDGMTIRALAVEVGVNTYTKADDYPVSVATTYWHNTASYWADIRTKWQEIASNKNNFFALKVQGEPQELYMPLLELASTIKADGSNLDTAIRDARDIIDDYVLITRSTLQSRLNTDITSR</sequence>
<keyword evidence="3" id="KW-1185">Reference proteome</keyword>